<dbReference type="Proteomes" id="UP000242287">
    <property type="component" value="Unassembled WGS sequence"/>
</dbReference>
<evidence type="ECO:0000313" key="2">
    <source>
        <dbReference type="Proteomes" id="UP000242287"/>
    </source>
</evidence>
<accession>A0A2A9NLN5</accession>
<proteinExistence type="predicted"/>
<organism evidence="1 2">
    <name type="scientific">Amanita thiersii Skay4041</name>
    <dbReference type="NCBI Taxonomy" id="703135"/>
    <lineage>
        <taxon>Eukaryota</taxon>
        <taxon>Fungi</taxon>
        <taxon>Dikarya</taxon>
        <taxon>Basidiomycota</taxon>
        <taxon>Agaricomycotina</taxon>
        <taxon>Agaricomycetes</taxon>
        <taxon>Agaricomycetidae</taxon>
        <taxon>Agaricales</taxon>
        <taxon>Pluteineae</taxon>
        <taxon>Amanitaceae</taxon>
        <taxon>Amanita</taxon>
    </lineage>
</organism>
<dbReference type="EMBL" id="KZ302036">
    <property type="protein sequence ID" value="PFH49231.1"/>
    <property type="molecule type" value="Genomic_DNA"/>
</dbReference>
<gene>
    <name evidence="1" type="ORF">AMATHDRAFT_148184</name>
</gene>
<reference evidence="1 2" key="1">
    <citation type="submission" date="2014-02" db="EMBL/GenBank/DDBJ databases">
        <title>Transposable element dynamics among asymbiotic and ectomycorrhizal Amanita fungi.</title>
        <authorList>
            <consortium name="DOE Joint Genome Institute"/>
            <person name="Hess J."/>
            <person name="Skrede I."/>
            <person name="Wolfe B."/>
            <person name="LaButti K."/>
            <person name="Ohm R.A."/>
            <person name="Grigoriev I.V."/>
            <person name="Pringle A."/>
        </authorList>
    </citation>
    <scope>NUCLEOTIDE SEQUENCE [LARGE SCALE GENOMIC DNA]</scope>
    <source>
        <strain evidence="1 2">SKay4041</strain>
    </source>
</reference>
<sequence>MDWTSFHTENADFTVRSSPDNVTFETKRSALLNSQFFRDMFDCCDPGNLESGITQSVHLHEPSQTLVVLLRLLHDPPNPPVEEAHEADSSVTSQLPRKYYDPSTVIPLPLITTTIFGLVEKYVLSETIIDTLWSHIAAHVATDPLQVYGFATLHGMDHIASKASQYLMPLASYRTDEVKIIPSVEAYHNLIRLQDLRAKTLKTFLLSEELFPHGYGKCSAHHIYATAAWDAQRKALAIRVDLETDIAAEMMEIQAQFEKCTQCRKAFIAAVEMLSYKSRKIPRRLDQLPAEC</sequence>
<keyword evidence="2" id="KW-1185">Reference proteome</keyword>
<dbReference type="AlphaFoldDB" id="A0A2A9NLN5"/>
<name>A0A2A9NLN5_9AGAR</name>
<dbReference type="OrthoDB" id="3335429at2759"/>
<evidence type="ECO:0008006" key="3">
    <source>
        <dbReference type="Google" id="ProtNLM"/>
    </source>
</evidence>
<protein>
    <recommendedName>
        <fullName evidence="3">BTB domain-containing protein</fullName>
    </recommendedName>
</protein>
<evidence type="ECO:0000313" key="1">
    <source>
        <dbReference type="EMBL" id="PFH49231.1"/>
    </source>
</evidence>